<feature type="region of interest" description="Disordered" evidence="4">
    <location>
        <begin position="1091"/>
        <end position="1115"/>
    </location>
</feature>
<feature type="compositionally biased region" description="Polar residues" evidence="4">
    <location>
        <begin position="382"/>
        <end position="392"/>
    </location>
</feature>
<feature type="compositionally biased region" description="Basic and acidic residues" evidence="4">
    <location>
        <begin position="393"/>
        <end position="406"/>
    </location>
</feature>
<dbReference type="EnsemblMetazoa" id="PPA33302.1">
    <property type="protein sequence ID" value="PPA33302.1"/>
    <property type="gene ID" value="WBGene00206162"/>
</dbReference>
<feature type="region of interest" description="Disordered" evidence="4">
    <location>
        <begin position="816"/>
        <end position="853"/>
    </location>
</feature>
<evidence type="ECO:0000313" key="5">
    <source>
        <dbReference type="EnsemblMetazoa" id="PPA33302.1"/>
    </source>
</evidence>
<feature type="region of interest" description="Disordered" evidence="4">
    <location>
        <begin position="1192"/>
        <end position="1283"/>
    </location>
</feature>
<protein>
    <recommendedName>
        <fullName evidence="2">Vacuolar-sorting protein SNF8</fullName>
    </recommendedName>
    <alternativeName>
        <fullName evidence="3">ESCRT-II complex subunit VPS22</fullName>
    </alternativeName>
</protein>
<dbReference type="Pfam" id="PF04157">
    <property type="entry name" value="EAP30"/>
    <property type="match status" value="1"/>
</dbReference>
<reference evidence="5" key="2">
    <citation type="submission" date="2022-06" db="UniProtKB">
        <authorList>
            <consortium name="EnsemblMetazoa"/>
        </authorList>
    </citation>
    <scope>IDENTIFICATION</scope>
    <source>
        <strain evidence="5">PS312</strain>
    </source>
</reference>
<dbReference type="Gene3D" id="6.10.140.180">
    <property type="match status" value="1"/>
</dbReference>
<feature type="region of interest" description="Disordered" evidence="4">
    <location>
        <begin position="554"/>
        <end position="752"/>
    </location>
</feature>
<feature type="region of interest" description="Disordered" evidence="4">
    <location>
        <begin position="266"/>
        <end position="295"/>
    </location>
</feature>
<feature type="compositionally biased region" description="Basic and acidic residues" evidence="4">
    <location>
        <begin position="824"/>
        <end position="835"/>
    </location>
</feature>
<feature type="compositionally biased region" description="Basic and acidic residues" evidence="4">
    <location>
        <begin position="502"/>
        <end position="512"/>
    </location>
</feature>
<evidence type="ECO:0000256" key="2">
    <source>
        <dbReference type="ARBA" id="ARBA00017052"/>
    </source>
</evidence>
<feature type="compositionally biased region" description="Low complexity" evidence="4">
    <location>
        <begin position="1135"/>
        <end position="1147"/>
    </location>
</feature>
<feature type="region of interest" description="Disordered" evidence="4">
    <location>
        <begin position="1135"/>
        <end position="1178"/>
    </location>
</feature>
<feature type="region of interest" description="Disordered" evidence="4">
    <location>
        <begin position="1366"/>
        <end position="1398"/>
    </location>
</feature>
<feature type="compositionally biased region" description="Low complexity" evidence="4">
    <location>
        <begin position="836"/>
        <end position="849"/>
    </location>
</feature>
<name>A0A2A6BBC6_PRIPA</name>
<accession>A0A8R1UJF6</accession>
<proteinExistence type="inferred from homology"/>
<dbReference type="PANTHER" id="PTHR12806:SF0">
    <property type="entry name" value="VACUOLAR-SORTING PROTEIN SNF8"/>
    <property type="match status" value="1"/>
</dbReference>
<dbReference type="SUPFAM" id="SSF46785">
    <property type="entry name" value="Winged helix' DNA-binding domain"/>
    <property type="match status" value="2"/>
</dbReference>
<evidence type="ECO:0000256" key="3">
    <source>
        <dbReference type="ARBA" id="ARBA00030097"/>
    </source>
</evidence>
<gene>
    <name evidence="5" type="primary">WBGene00206162</name>
</gene>
<feature type="compositionally biased region" description="Basic and acidic residues" evidence="4">
    <location>
        <begin position="528"/>
        <end position="540"/>
    </location>
</feature>
<dbReference type="InterPro" id="IPR016689">
    <property type="entry name" value="ESCRT-2_cplx_Snf8"/>
</dbReference>
<dbReference type="GO" id="GO:0043328">
    <property type="term" value="P:protein transport to vacuole involved in ubiquitin-dependent protein catabolic process via the multivesicular body sorting pathway"/>
    <property type="evidence" value="ECO:0000318"/>
    <property type="project" value="GO_Central"/>
</dbReference>
<dbReference type="PANTHER" id="PTHR12806">
    <property type="entry name" value="EAP30 SUBUNIT OF ELL COMPLEX"/>
    <property type="match status" value="1"/>
</dbReference>
<dbReference type="InterPro" id="IPR040608">
    <property type="entry name" value="Snf8/Vps36"/>
</dbReference>
<dbReference type="FunFam" id="1.10.10.10:FF:000085">
    <property type="entry name" value="Vacuolar-sorting protein SNF8"/>
    <property type="match status" value="1"/>
</dbReference>
<dbReference type="InterPro" id="IPR036388">
    <property type="entry name" value="WH-like_DNA-bd_sf"/>
</dbReference>
<feature type="compositionally biased region" description="Basic and acidic residues" evidence="4">
    <location>
        <begin position="271"/>
        <end position="295"/>
    </location>
</feature>
<evidence type="ECO:0000313" key="6">
    <source>
        <dbReference type="Proteomes" id="UP000005239"/>
    </source>
</evidence>
<feature type="compositionally biased region" description="Polar residues" evidence="4">
    <location>
        <begin position="515"/>
        <end position="527"/>
    </location>
</feature>
<dbReference type="Gene3D" id="1.10.10.10">
    <property type="entry name" value="Winged helix-like DNA-binding domain superfamily/Winged helix DNA-binding domain"/>
    <property type="match status" value="2"/>
</dbReference>
<feature type="region of interest" description="Disordered" evidence="4">
    <location>
        <begin position="382"/>
        <end position="406"/>
    </location>
</feature>
<feature type="compositionally biased region" description="Low complexity" evidence="4">
    <location>
        <begin position="1154"/>
        <end position="1163"/>
    </location>
</feature>
<dbReference type="FunFam" id="1.10.10.10:FF:000632">
    <property type="entry name" value="Vacuolar-sorting protein SNF8"/>
    <property type="match status" value="1"/>
</dbReference>
<feature type="compositionally biased region" description="Pro residues" evidence="4">
    <location>
        <begin position="317"/>
        <end position="328"/>
    </location>
</feature>
<feature type="compositionally biased region" description="Low complexity" evidence="4">
    <location>
        <begin position="1222"/>
        <end position="1283"/>
    </location>
</feature>
<dbReference type="GO" id="GO:0000814">
    <property type="term" value="C:ESCRT II complex"/>
    <property type="evidence" value="ECO:0000318"/>
    <property type="project" value="GO_Central"/>
</dbReference>
<evidence type="ECO:0000256" key="1">
    <source>
        <dbReference type="ARBA" id="ARBA00009834"/>
    </source>
</evidence>
<accession>A0A2A6BBC6</accession>
<feature type="compositionally biased region" description="Basic and acidic residues" evidence="4">
    <location>
        <begin position="1094"/>
        <end position="1113"/>
    </location>
</feature>
<reference evidence="6" key="1">
    <citation type="journal article" date="2008" name="Nat. Genet.">
        <title>The Pristionchus pacificus genome provides a unique perspective on nematode lifestyle and parasitism.</title>
        <authorList>
            <person name="Dieterich C."/>
            <person name="Clifton S.W."/>
            <person name="Schuster L.N."/>
            <person name="Chinwalla A."/>
            <person name="Delehaunty K."/>
            <person name="Dinkelacker I."/>
            <person name="Fulton L."/>
            <person name="Fulton R."/>
            <person name="Godfrey J."/>
            <person name="Minx P."/>
            <person name="Mitreva M."/>
            <person name="Roeseler W."/>
            <person name="Tian H."/>
            <person name="Witte H."/>
            <person name="Yang S.P."/>
            <person name="Wilson R.K."/>
            <person name="Sommer R.J."/>
        </authorList>
    </citation>
    <scope>NUCLEOTIDE SEQUENCE [LARGE SCALE GENOMIC DNA]</scope>
    <source>
        <strain evidence="6">PS312</strain>
    </source>
</reference>
<dbReference type="Proteomes" id="UP000005239">
    <property type="component" value="Unassembled WGS sequence"/>
</dbReference>
<feature type="compositionally biased region" description="Basic and acidic residues" evidence="4">
    <location>
        <begin position="640"/>
        <end position="752"/>
    </location>
</feature>
<evidence type="ECO:0000256" key="4">
    <source>
        <dbReference type="SAM" id="MobiDB-lite"/>
    </source>
</evidence>
<feature type="compositionally biased region" description="Basic and acidic residues" evidence="4">
    <location>
        <begin position="577"/>
        <end position="610"/>
    </location>
</feature>
<sequence length="1398" mass="155356">MGRSFTMRRRGVGVGAMQNKQQLQAKFTAKGNELAGEQLRLFSQQLDAFTVRLEDFAHKHRDEIKKNSQFRRHFQEMCSSVGVDPLASGKGFWAEKLGMGDFYYELAVQIVEVCLSTNHINGGIMTVEELRTRLLRSRSRTRKETITADDVLRAVEKLKVLGNGFELIPLGGGRFLVQSVPGELSEYYDMEVGMDHSRVLQLAEDAAYVTKELIIDRLRWDEARAQSVLDHLVKEGLAWVDNQPTDTIQYWVPSLFLQQYCHSSSSTSVNRESDGSPHTDRHKSTTPHKERDGVHVKDLGRDFLKLFKRKKKKDQSPHPPHLPPPSSPAPSSDTQKEDASDPVSFAIQHLPSTSPVHSEVTQHSADARSVIHVATSATSMTEITSTGATSGESVDHDNSVEDNKKKAVREERRAFYRSQGIHIVADEDDTTDHEESHCPFRVDRRLIDRLQWKDGVTPVEFGKLRKPRFVKRREDKDGEKLKQQPILMDAIPLGVSRKRSRERIGSKEDLKDSLSPMQSPMTATSLENSRKRNDKKKKDDVAPPTLIFDLCLFKDGLSPKNGRPTEATPLAVSRKRSKEEKKEELKDAVPLEDKKKSKDDKKKDEEDPMSRRKKKSRNNGSAEEGAIEDESDQEKRRRRKGDEGMKDGLPVEDRRVGRKKESDADRKKEEKVKEEKKKEEKSGGGDEGKKKEAKGGEKDNEKKEGRKEKQMEGKKDEDGEIKGERELREARRKEEEKIGDKDNEGPKSDDRLAVVPYEKWPVPAILETIDGYTGYRVLSTGYKTAYFGYVCMHVSYSFVSHLLSFDFNRSVPPSISQKLLTPTEKSKPEKRDESKSPSQSTTPQSNTPRSTKRIVIKTPVEYSNLSVHSSDSVDVAMYSISPMLPSSSSFPFLPFSILGGVSSYSSHIKGNQLLPLPFVFLPCTLRPPIMQLLILTSLATLAAAQYNLTSSRSVPGPLPSFMGDRFTDPVRLSSTQSINRSTALPTVLLAGLRLARPSLSSRSATVPQSISTVSAPSYRSVHLPPTDPLVSRSSSLPPSTPPPVEALRQLTHAAYDFILSRLNEMAPEANSKDTVAERSIIAPAASDDVVVEMPSKEQKTSVERSTDSARREYPVIVDGGKGEAYLRNEDRIVSASPSPFASSPSPSQNARDPSAAAGSSSSSVPGYLPDYQGDRFTDPGRIAETKALNAPFFQSIGGAPPPPPLNPAQQGMNTAGGGNTPSQSSATQYYTPSTQYSSTGYGTQQQQYGTTGYNNGYPSTNTQYYNPSSSSQQQYYNNPSTSQQYYNPSSTGYNSNTGYYQPLSTNAGYVNGQTTNNCCNTQYSQGQTTYNNGYYDSSSTNCCYQGSTQSCCNSMLNTIGYSQPSTSQQYYNPSSSSYNQQYGYSSTQSPSYQPYGRK</sequence>
<feature type="region of interest" description="Disordered" evidence="4">
    <location>
        <begin position="493"/>
        <end position="540"/>
    </location>
</feature>
<keyword evidence="6" id="KW-1185">Reference proteome</keyword>
<feature type="region of interest" description="Disordered" evidence="4">
    <location>
        <begin position="310"/>
        <end position="341"/>
    </location>
</feature>
<comment type="similarity">
    <text evidence="1">Belongs to the SNF8 family.</text>
</comment>
<organism evidence="5 6">
    <name type="scientific">Pristionchus pacificus</name>
    <name type="common">Parasitic nematode worm</name>
    <dbReference type="NCBI Taxonomy" id="54126"/>
    <lineage>
        <taxon>Eukaryota</taxon>
        <taxon>Metazoa</taxon>
        <taxon>Ecdysozoa</taxon>
        <taxon>Nematoda</taxon>
        <taxon>Chromadorea</taxon>
        <taxon>Rhabditida</taxon>
        <taxon>Rhabditina</taxon>
        <taxon>Diplogasteromorpha</taxon>
        <taxon>Diplogasteroidea</taxon>
        <taxon>Neodiplogasteridae</taxon>
        <taxon>Pristionchus</taxon>
    </lineage>
</organism>
<dbReference type="InterPro" id="IPR036390">
    <property type="entry name" value="WH_DNA-bd_sf"/>
</dbReference>